<organism evidence="1 2">
    <name type="scientific">Aliivibrio fischeri SR5</name>
    <dbReference type="NCBI Taxonomy" id="1088719"/>
    <lineage>
        <taxon>Bacteria</taxon>
        <taxon>Pseudomonadati</taxon>
        <taxon>Pseudomonadota</taxon>
        <taxon>Gammaproteobacteria</taxon>
        <taxon>Vibrionales</taxon>
        <taxon>Vibrionaceae</taxon>
        <taxon>Aliivibrio</taxon>
    </lineage>
</organism>
<dbReference type="Proteomes" id="UP000004521">
    <property type="component" value="Chromosome I"/>
</dbReference>
<name>A0AAV3EVP6_ALIFS</name>
<sequence length="270" mass="31078">MSWDESTSVGWTPQPIETYIDGYYVSFKANGYPELSYSQFAESREFENAYMCSQIDSSISTSFGEMIQRITVFIRDTNQDISNPTTTPNSIIKGINDNFGYKCSVKEMTEEDSGKMHLAIDYVSTPEEDLLIGQYLEKNSIVASTYMVGDIEQIIVLSEGGIETYRWTAQNEINTLWRTIITLSRNSTAAIDPPETVQKKFYDNWEIFYWIGMDVEPERYLEINRDCPYASNVKTEYSLDDGVTWLDAVINSNYNDKYIPDLKIENIEFV</sequence>
<evidence type="ECO:0000313" key="2">
    <source>
        <dbReference type="Proteomes" id="UP000004521"/>
    </source>
</evidence>
<dbReference type="EMBL" id="AHIH01000003">
    <property type="protein sequence ID" value="EHN70915.1"/>
    <property type="molecule type" value="Genomic_DNA"/>
</dbReference>
<proteinExistence type="predicted"/>
<comment type="caution">
    <text evidence="1">The sequence shown here is derived from an EMBL/GenBank/DDBJ whole genome shotgun (WGS) entry which is preliminary data.</text>
</comment>
<gene>
    <name evidence="1" type="ORF">VFSR5_0695</name>
</gene>
<protein>
    <submittedName>
        <fullName evidence="1">Uncharacterized protein</fullName>
    </submittedName>
</protein>
<accession>A0AAV3EVP6</accession>
<dbReference type="AlphaFoldDB" id="A0AAV3EVP6"/>
<dbReference type="RefSeq" id="WP_005418052.1">
    <property type="nucleotide sequence ID" value="NZ_CM001400.1"/>
</dbReference>
<evidence type="ECO:0000313" key="1">
    <source>
        <dbReference type="EMBL" id="EHN70915.1"/>
    </source>
</evidence>
<reference evidence="1 2" key="1">
    <citation type="journal article" date="2012" name="J. Bacteriol.">
        <title>Draft Genome Sequence of Vibrio fischeri SR5, a Strain Isolated from the Light Organ of the Mediterranean Squid Sepiola robusta.</title>
        <authorList>
            <person name="Gyllborg M.C."/>
            <person name="Sahl J.W."/>
            <person name="Cronin D.C.III."/>
            <person name="Rasko D.A."/>
            <person name="Mandel M.J."/>
        </authorList>
    </citation>
    <scope>NUCLEOTIDE SEQUENCE [LARGE SCALE GENOMIC DNA]</scope>
    <source>
        <strain evidence="1 2">SR5</strain>
    </source>
</reference>